<protein>
    <recommendedName>
        <fullName evidence="1">HAT C-terminal dimerisation domain-containing protein</fullName>
    </recommendedName>
</protein>
<dbReference type="InterPro" id="IPR012337">
    <property type="entry name" value="RNaseH-like_sf"/>
</dbReference>
<feature type="domain" description="HAT C-terminal dimerisation" evidence="1">
    <location>
        <begin position="498"/>
        <end position="562"/>
    </location>
</feature>
<dbReference type="Proteomes" id="UP000261620">
    <property type="component" value="Unplaced"/>
</dbReference>
<dbReference type="Gene3D" id="1.10.10.1070">
    <property type="entry name" value="Zinc finger, BED domain-containing"/>
    <property type="match status" value="1"/>
</dbReference>
<dbReference type="PANTHER" id="PTHR46481:SF9">
    <property type="entry name" value="ZINC FINGER BED DOMAIN-CONTAINING PROTEIN 1-LIKE"/>
    <property type="match status" value="1"/>
</dbReference>
<dbReference type="Ensembl" id="ENSMMOT00000028176.1">
    <property type="protein sequence ID" value="ENSMMOP00000027703.1"/>
    <property type="gene ID" value="ENSMMOG00000020948.1"/>
</dbReference>
<dbReference type="PANTHER" id="PTHR46481">
    <property type="entry name" value="ZINC FINGER BED DOMAIN-CONTAINING PROTEIN 4"/>
    <property type="match status" value="1"/>
</dbReference>
<reference evidence="2" key="1">
    <citation type="submission" date="2025-08" db="UniProtKB">
        <authorList>
            <consortium name="Ensembl"/>
        </authorList>
    </citation>
    <scope>IDENTIFICATION</scope>
</reference>
<sequence length="591" mass="66724">MFRAAIVEAAARSCGSKVAGASRGGNPRTRWWTPEVKGAVKLKKETYRSWLACGTPEAADSYRQAKRSAARVVTEAKTRVWEEFGEAMEQDFQSAPKKFWQTVRRLRRGKRNPVHTVFGVGGELLTSTESIMTGFRAKMSKSTTDKLTNSLAKWIAVDCRPLSVVDDQGLEAVLQIASSDPTYELPCRKTISNKIHQLYDTEKQAKVDLLKKTECVAVTGDHWTSISNTNYVGVTAHLIDVTDREWHLKSFALTFLSVAEAWGDQQKVPTIGTDSAQTMITAATQLPFVHMPCVAHVLQKTILFALVTAGLMIRWQNVRNYTRNKHWNSTLYMISRLLKNQEAVKATLCKQKRKLTMLTTTEWDKLQRLATILEPCRYVTEVLGGETYVSCSVVLPALRHLDRIIEVSEEEPAYMVRFKTSFSKDLSQRQATLNHEWLKLATVLDARFKDLKCLPKGEREGVWTSLEALLQTESKSAIPEPTEELAKKKRLLLETDCPLQWWSTHAGAHPQLSVLARKYLASPATSVPCERLFSLAGNIVEKKRAALSSENVNILVCLSKWLKESWGMDQEKPGSLLLEILILSSWHYNRR</sequence>
<dbReference type="Pfam" id="PF05699">
    <property type="entry name" value="Dimer_Tnp_hAT"/>
    <property type="match status" value="1"/>
</dbReference>
<dbReference type="AlphaFoldDB" id="A0A3Q3X9E9"/>
<name>A0A3Q3X9E9_MOLML</name>
<dbReference type="SUPFAM" id="SSF53098">
    <property type="entry name" value="Ribonuclease H-like"/>
    <property type="match status" value="1"/>
</dbReference>
<dbReference type="GO" id="GO:0046983">
    <property type="term" value="F:protein dimerization activity"/>
    <property type="evidence" value="ECO:0007669"/>
    <property type="project" value="InterPro"/>
</dbReference>
<organism evidence="2 3">
    <name type="scientific">Mola mola</name>
    <name type="common">Ocean sunfish</name>
    <name type="synonym">Tetraodon mola</name>
    <dbReference type="NCBI Taxonomy" id="94237"/>
    <lineage>
        <taxon>Eukaryota</taxon>
        <taxon>Metazoa</taxon>
        <taxon>Chordata</taxon>
        <taxon>Craniata</taxon>
        <taxon>Vertebrata</taxon>
        <taxon>Euteleostomi</taxon>
        <taxon>Actinopterygii</taxon>
        <taxon>Neopterygii</taxon>
        <taxon>Teleostei</taxon>
        <taxon>Neoteleostei</taxon>
        <taxon>Acanthomorphata</taxon>
        <taxon>Eupercaria</taxon>
        <taxon>Tetraodontiformes</taxon>
        <taxon>Molidae</taxon>
        <taxon>Mola</taxon>
    </lineage>
</organism>
<proteinExistence type="predicted"/>
<dbReference type="InterPro" id="IPR008906">
    <property type="entry name" value="HATC_C_dom"/>
</dbReference>
<keyword evidence="3" id="KW-1185">Reference proteome</keyword>
<evidence type="ECO:0000313" key="3">
    <source>
        <dbReference type="Proteomes" id="UP000261620"/>
    </source>
</evidence>
<evidence type="ECO:0000259" key="1">
    <source>
        <dbReference type="Pfam" id="PF05699"/>
    </source>
</evidence>
<dbReference type="SUPFAM" id="SSF140996">
    <property type="entry name" value="Hermes dimerisation domain"/>
    <property type="match status" value="1"/>
</dbReference>
<evidence type="ECO:0000313" key="2">
    <source>
        <dbReference type="Ensembl" id="ENSMMOP00000027703.1"/>
    </source>
</evidence>
<reference evidence="2" key="2">
    <citation type="submission" date="2025-09" db="UniProtKB">
        <authorList>
            <consortium name="Ensembl"/>
        </authorList>
    </citation>
    <scope>IDENTIFICATION</scope>
</reference>
<dbReference type="InterPro" id="IPR052035">
    <property type="entry name" value="ZnF_BED_domain_contain"/>
</dbReference>
<accession>A0A3Q3X9E9</accession>